<evidence type="ECO:0000313" key="2">
    <source>
        <dbReference type="Proteomes" id="UP001519288"/>
    </source>
</evidence>
<dbReference type="Proteomes" id="UP001519288">
    <property type="component" value="Unassembled WGS sequence"/>
</dbReference>
<organism evidence="1 2">
    <name type="scientific">Paenibacillus shirakamiensis</name>
    <dbReference type="NCBI Taxonomy" id="1265935"/>
    <lineage>
        <taxon>Bacteria</taxon>
        <taxon>Bacillati</taxon>
        <taxon>Bacillota</taxon>
        <taxon>Bacilli</taxon>
        <taxon>Bacillales</taxon>
        <taxon>Paenibacillaceae</taxon>
        <taxon>Paenibacillus</taxon>
    </lineage>
</organism>
<evidence type="ECO:0000313" key="1">
    <source>
        <dbReference type="EMBL" id="MBP2001785.1"/>
    </source>
</evidence>
<proteinExistence type="predicted"/>
<gene>
    <name evidence="1" type="ORF">J2Z69_002841</name>
</gene>
<dbReference type="RefSeq" id="WP_209863756.1">
    <property type="nucleotide sequence ID" value="NZ_JAGGLD010000005.1"/>
</dbReference>
<name>A0ABS4JJB2_9BACL</name>
<evidence type="ECO:0008006" key="3">
    <source>
        <dbReference type="Google" id="ProtNLM"/>
    </source>
</evidence>
<accession>A0ABS4JJB2</accession>
<comment type="caution">
    <text evidence="1">The sequence shown here is derived from an EMBL/GenBank/DDBJ whole genome shotgun (WGS) entry which is preliminary data.</text>
</comment>
<protein>
    <recommendedName>
        <fullName evidence="3">Glycosyltransferase 2-like domain-containing protein</fullName>
    </recommendedName>
</protein>
<sequence>MVPLWIIACYGLATLVVHWVHVGYIRRQAAESQFEHFILVTHNHGQQMEWYLRAISWYGQIRGRNCRITVLDEGSEDDTVAITERMRDSSEMELQVIGITAEPSEDIRNQADWTKGHKACYIDLRLPMEAAKIPYV</sequence>
<dbReference type="EMBL" id="JAGGLD010000005">
    <property type="protein sequence ID" value="MBP2001785.1"/>
    <property type="molecule type" value="Genomic_DNA"/>
</dbReference>
<reference evidence="1 2" key="1">
    <citation type="submission" date="2021-03" db="EMBL/GenBank/DDBJ databases">
        <title>Genomic Encyclopedia of Type Strains, Phase IV (KMG-IV): sequencing the most valuable type-strain genomes for metagenomic binning, comparative biology and taxonomic classification.</title>
        <authorList>
            <person name="Goeker M."/>
        </authorList>
    </citation>
    <scope>NUCLEOTIDE SEQUENCE [LARGE SCALE GENOMIC DNA]</scope>
    <source>
        <strain evidence="1 2">DSM 26806</strain>
    </source>
</reference>
<keyword evidence="2" id="KW-1185">Reference proteome</keyword>